<feature type="compositionally biased region" description="Basic and acidic residues" evidence="1">
    <location>
        <begin position="1"/>
        <end position="15"/>
    </location>
</feature>
<feature type="compositionally biased region" description="Basic and acidic residues" evidence="1">
    <location>
        <begin position="36"/>
        <end position="50"/>
    </location>
</feature>
<dbReference type="EMBL" id="JAOYFB010000005">
    <property type="protein sequence ID" value="KAK4015507.1"/>
    <property type="molecule type" value="Genomic_DNA"/>
</dbReference>
<protein>
    <submittedName>
        <fullName evidence="2">Uncharacterized protein</fullName>
    </submittedName>
</protein>
<evidence type="ECO:0000256" key="1">
    <source>
        <dbReference type="SAM" id="MobiDB-lite"/>
    </source>
</evidence>
<feature type="region of interest" description="Disordered" evidence="1">
    <location>
        <begin position="1"/>
        <end position="51"/>
    </location>
</feature>
<organism evidence="2 3">
    <name type="scientific">Daphnia magna</name>
    <dbReference type="NCBI Taxonomy" id="35525"/>
    <lineage>
        <taxon>Eukaryota</taxon>
        <taxon>Metazoa</taxon>
        <taxon>Ecdysozoa</taxon>
        <taxon>Arthropoda</taxon>
        <taxon>Crustacea</taxon>
        <taxon>Branchiopoda</taxon>
        <taxon>Diplostraca</taxon>
        <taxon>Cladocera</taxon>
        <taxon>Anomopoda</taxon>
        <taxon>Daphniidae</taxon>
        <taxon>Daphnia</taxon>
    </lineage>
</organism>
<sequence>MSEKIGLKTDHDDYRQGSANQPRRSSILKEKKRKKEIAQHQKGEERRPTETWHNTRKRKIIIITVFLGGGWGGGENYLKLVGNKTASINAPCGRTPKTSLLECITKKKKKREHVPCVSFCFSVSAILNEFRHVLRVFLFVEGLGLCEKCGSGLQVDELYEIDSSPGAWREAETPTTR</sequence>
<evidence type="ECO:0000313" key="2">
    <source>
        <dbReference type="EMBL" id="KAK4015507.1"/>
    </source>
</evidence>
<name>A0ABQ9ZRG9_9CRUS</name>
<gene>
    <name evidence="2" type="ORF">OUZ56_030484</name>
</gene>
<reference evidence="2 3" key="1">
    <citation type="journal article" date="2023" name="Nucleic Acids Res.">
        <title>The hologenome of Daphnia magna reveals possible DNA methylation and microbiome-mediated evolution of the host genome.</title>
        <authorList>
            <person name="Chaturvedi A."/>
            <person name="Li X."/>
            <person name="Dhandapani V."/>
            <person name="Marshall H."/>
            <person name="Kissane S."/>
            <person name="Cuenca-Cambronero M."/>
            <person name="Asole G."/>
            <person name="Calvet F."/>
            <person name="Ruiz-Romero M."/>
            <person name="Marangio P."/>
            <person name="Guigo R."/>
            <person name="Rago D."/>
            <person name="Mirbahai L."/>
            <person name="Eastwood N."/>
            <person name="Colbourne J.K."/>
            <person name="Zhou J."/>
            <person name="Mallon E."/>
            <person name="Orsini L."/>
        </authorList>
    </citation>
    <scope>NUCLEOTIDE SEQUENCE [LARGE SCALE GENOMIC DNA]</scope>
    <source>
        <strain evidence="2">LRV0_1</strain>
    </source>
</reference>
<keyword evidence="3" id="KW-1185">Reference proteome</keyword>
<comment type="caution">
    <text evidence="2">The sequence shown here is derived from an EMBL/GenBank/DDBJ whole genome shotgun (WGS) entry which is preliminary data.</text>
</comment>
<evidence type="ECO:0000313" key="3">
    <source>
        <dbReference type="Proteomes" id="UP001234178"/>
    </source>
</evidence>
<accession>A0ABQ9ZRG9</accession>
<dbReference type="Proteomes" id="UP001234178">
    <property type="component" value="Unassembled WGS sequence"/>
</dbReference>
<proteinExistence type="predicted"/>